<organism evidence="2 3">
    <name type="scientific">Candidatus Yanofskybacteria bacterium RIFCSPLOWO2_01_FULL_43_22</name>
    <dbReference type="NCBI Taxonomy" id="1802695"/>
    <lineage>
        <taxon>Bacteria</taxon>
        <taxon>Candidatus Yanofskyibacteriota</taxon>
    </lineage>
</organism>
<proteinExistence type="predicted"/>
<sequence length="190" mass="21471">MLKSIVLVGLLLLFGSNSYSQDVAKSLDSSSLPKTLTCFVHYQVKGNEGFFENVNLVGGGSELAQNNFFGGFSADLSQWLQYSDKPSELQFFSLVGDDESRVNPVFDVSLYYWYNSQTKNLSMVGVTLRLAKKDKSRMTARQRLDRFDKNYDLSFKQEFSAEKGTMSKIEMPNPHEGSKVTYIMTECSLK</sequence>
<dbReference type="Proteomes" id="UP000178911">
    <property type="component" value="Unassembled WGS sequence"/>
</dbReference>
<evidence type="ECO:0000313" key="3">
    <source>
        <dbReference type="Proteomes" id="UP000178911"/>
    </source>
</evidence>
<feature type="chain" id="PRO_5009535646" evidence="1">
    <location>
        <begin position="21"/>
        <end position="190"/>
    </location>
</feature>
<dbReference type="AlphaFoldDB" id="A0A1F8GFC2"/>
<gene>
    <name evidence="2" type="ORF">A3A13_02875</name>
</gene>
<evidence type="ECO:0000313" key="2">
    <source>
        <dbReference type="EMBL" id="OGN23991.1"/>
    </source>
</evidence>
<dbReference type="EMBL" id="MGKJ01000014">
    <property type="protein sequence ID" value="OGN23991.1"/>
    <property type="molecule type" value="Genomic_DNA"/>
</dbReference>
<accession>A0A1F8GFC2</accession>
<name>A0A1F8GFC2_9BACT</name>
<evidence type="ECO:0000256" key="1">
    <source>
        <dbReference type="SAM" id="SignalP"/>
    </source>
</evidence>
<comment type="caution">
    <text evidence="2">The sequence shown here is derived from an EMBL/GenBank/DDBJ whole genome shotgun (WGS) entry which is preliminary data.</text>
</comment>
<reference evidence="2 3" key="1">
    <citation type="journal article" date="2016" name="Nat. Commun.">
        <title>Thousands of microbial genomes shed light on interconnected biogeochemical processes in an aquifer system.</title>
        <authorList>
            <person name="Anantharaman K."/>
            <person name="Brown C.T."/>
            <person name="Hug L.A."/>
            <person name="Sharon I."/>
            <person name="Castelle C.J."/>
            <person name="Probst A.J."/>
            <person name="Thomas B.C."/>
            <person name="Singh A."/>
            <person name="Wilkins M.J."/>
            <person name="Karaoz U."/>
            <person name="Brodie E.L."/>
            <person name="Williams K.H."/>
            <person name="Hubbard S.S."/>
            <person name="Banfield J.F."/>
        </authorList>
    </citation>
    <scope>NUCLEOTIDE SEQUENCE [LARGE SCALE GENOMIC DNA]</scope>
</reference>
<feature type="signal peptide" evidence="1">
    <location>
        <begin position="1"/>
        <end position="20"/>
    </location>
</feature>
<keyword evidence="1" id="KW-0732">Signal</keyword>
<protein>
    <submittedName>
        <fullName evidence="2">Uncharacterized protein</fullName>
    </submittedName>
</protein>